<feature type="domain" description="Hemerythrin-like" evidence="5">
    <location>
        <begin position="79"/>
        <end position="216"/>
    </location>
</feature>
<dbReference type="EMBL" id="PIYS01000005">
    <property type="protein sequence ID" value="PKF72108.1"/>
    <property type="molecule type" value="Genomic_DNA"/>
</dbReference>
<dbReference type="Pfam" id="PF01814">
    <property type="entry name" value="Hemerythrin"/>
    <property type="match status" value="1"/>
</dbReference>
<comment type="subcellular location">
    <subcellularLocation>
        <location evidence="1">Cytoplasm</location>
    </subcellularLocation>
</comment>
<evidence type="ECO:0000256" key="3">
    <source>
        <dbReference type="ARBA" id="ARBA00022723"/>
    </source>
</evidence>
<keyword evidence="3" id="KW-0479">Metal-binding</keyword>
<organism evidence="6 7">
    <name type="scientific">Pseudomonas fluvialis</name>
    <dbReference type="NCBI Taxonomy" id="1793966"/>
    <lineage>
        <taxon>Bacteria</taxon>
        <taxon>Pseudomonadati</taxon>
        <taxon>Pseudomonadota</taxon>
        <taxon>Gammaproteobacteria</taxon>
        <taxon>Pseudomonadales</taxon>
        <taxon>Pseudomonadaceae</taxon>
        <taxon>Pseudomonas</taxon>
    </lineage>
</organism>
<sequence length="219" mass="24797">MREQLLQQTLGQLASQIPGATRLFREHQLDFCCGGQHTLEQACQQPGLNREQLLEALQALSQQPGSDQDWQATATPALIDHLLTRYHARHRQQFEELIRLASRVEQVHAASGDCPHGLTDFLHEMREALESHMMKEEQILFPMLLQGAGRMAGGPISVMRFEHDQHGDALAELSALTNDMQPPAGACNTWRALYRGLDELRNDLLQHIHLENDILFLRS</sequence>
<dbReference type="Gene3D" id="1.20.120.520">
    <property type="entry name" value="nmb1532 protein domain like"/>
    <property type="match status" value="1"/>
</dbReference>
<dbReference type="PANTHER" id="PTHR36438:SF1">
    <property type="entry name" value="IRON-SULFUR CLUSTER REPAIR PROTEIN YTFE"/>
    <property type="match status" value="1"/>
</dbReference>
<evidence type="ECO:0000256" key="2">
    <source>
        <dbReference type="ARBA" id="ARBA00022490"/>
    </source>
</evidence>
<dbReference type="Proteomes" id="UP000242861">
    <property type="component" value="Unassembled WGS sequence"/>
</dbReference>
<dbReference type="GO" id="GO:0005737">
    <property type="term" value="C:cytoplasm"/>
    <property type="evidence" value="ECO:0007669"/>
    <property type="project" value="UniProtKB-SubCell"/>
</dbReference>
<evidence type="ECO:0000313" key="7">
    <source>
        <dbReference type="Proteomes" id="UP000242861"/>
    </source>
</evidence>
<dbReference type="Gene3D" id="1.10.3910.10">
    <property type="entry name" value="SP0561-like"/>
    <property type="match status" value="1"/>
</dbReference>
<keyword evidence="2" id="KW-0963">Cytoplasm</keyword>
<keyword evidence="4" id="KW-0408">Iron</keyword>
<dbReference type="CDD" id="cd12108">
    <property type="entry name" value="Hr-like"/>
    <property type="match status" value="1"/>
</dbReference>
<dbReference type="InterPro" id="IPR038062">
    <property type="entry name" value="ScdA-like_N_sf"/>
</dbReference>
<dbReference type="InterPro" id="IPR019903">
    <property type="entry name" value="RIC_family"/>
</dbReference>
<protein>
    <submittedName>
        <fullName evidence="6">Iron-sulfur cluster repair di-iron protein</fullName>
    </submittedName>
</protein>
<proteinExistence type="predicted"/>
<evidence type="ECO:0000256" key="4">
    <source>
        <dbReference type="ARBA" id="ARBA00023004"/>
    </source>
</evidence>
<evidence type="ECO:0000313" key="6">
    <source>
        <dbReference type="EMBL" id="PKF72108.1"/>
    </source>
</evidence>
<name>A0A2I0CSK4_9PSED</name>
<dbReference type="GO" id="GO:0046872">
    <property type="term" value="F:metal ion binding"/>
    <property type="evidence" value="ECO:0007669"/>
    <property type="project" value="UniProtKB-KW"/>
</dbReference>
<gene>
    <name evidence="6" type="ORF">CW360_04745</name>
</gene>
<dbReference type="NCBIfam" id="TIGR03652">
    <property type="entry name" value="FeS_repair_RIC"/>
    <property type="match status" value="1"/>
</dbReference>
<dbReference type="Pfam" id="PF04405">
    <property type="entry name" value="ScdA_N"/>
    <property type="match status" value="1"/>
</dbReference>
<dbReference type="AlphaFoldDB" id="A0A2I0CSK4"/>
<dbReference type="RefSeq" id="WP_101192909.1">
    <property type="nucleotide sequence ID" value="NZ_PIYS01000005.1"/>
</dbReference>
<dbReference type="InterPro" id="IPR012312">
    <property type="entry name" value="Hemerythrin-like"/>
</dbReference>
<evidence type="ECO:0000256" key="1">
    <source>
        <dbReference type="ARBA" id="ARBA00004496"/>
    </source>
</evidence>
<dbReference type="PANTHER" id="PTHR36438">
    <property type="entry name" value="IRON-SULFUR CLUSTER REPAIR PROTEIN YTFE"/>
    <property type="match status" value="1"/>
</dbReference>
<dbReference type="NCBIfam" id="NF008221">
    <property type="entry name" value="PRK10992.1"/>
    <property type="match status" value="1"/>
</dbReference>
<accession>A0A2I0CSK4</accession>
<comment type="caution">
    <text evidence="6">The sequence shown here is derived from an EMBL/GenBank/DDBJ whole genome shotgun (WGS) entry which is preliminary data.</text>
</comment>
<evidence type="ECO:0000259" key="5">
    <source>
        <dbReference type="Pfam" id="PF01814"/>
    </source>
</evidence>
<reference evidence="7" key="1">
    <citation type="submission" date="2017-12" db="EMBL/GenBank/DDBJ databases">
        <authorList>
            <person name="Yu X.-Y."/>
        </authorList>
    </citation>
    <scope>NUCLEOTIDE SEQUENCE [LARGE SCALE GENOMIC DNA]</scope>
    <source>
        <strain evidence="7">ZYSR67-Z</strain>
    </source>
</reference>